<organism evidence="2 3">
    <name type="scientific">Allorhodopirellula heiligendammensis</name>
    <dbReference type="NCBI Taxonomy" id="2714739"/>
    <lineage>
        <taxon>Bacteria</taxon>
        <taxon>Pseudomonadati</taxon>
        <taxon>Planctomycetota</taxon>
        <taxon>Planctomycetia</taxon>
        <taxon>Pirellulales</taxon>
        <taxon>Pirellulaceae</taxon>
        <taxon>Allorhodopirellula</taxon>
    </lineage>
</organism>
<dbReference type="GO" id="GO:0003677">
    <property type="term" value="F:DNA binding"/>
    <property type="evidence" value="ECO:0007669"/>
    <property type="project" value="InterPro"/>
</dbReference>
<protein>
    <recommendedName>
        <fullName evidence="1">Transposase IS801/IS1294 domain-containing protein</fullName>
    </recommendedName>
</protein>
<reference evidence="2 3" key="1">
    <citation type="journal article" date="2020" name="Antonie Van Leeuwenhoek">
        <title>Rhodopirellula heiligendammensis sp. nov., Rhodopirellula pilleata sp. nov., and Rhodopirellula solitaria sp. nov. isolated from natural or artificial marine surfaces in Northern Germany and California, USA, and emended description of the genus Rhodopirellula.</title>
        <authorList>
            <person name="Kallscheuer N."/>
            <person name="Wiegand S."/>
            <person name="Jogler M."/>
            <person name="Boedeker C."/>
            <person name="Peeters S.H."/>
            <person name="Rast P."/>
            <person name="Heuer A."/>
            <person name="Jetten M.S.M."/>
            <person name="Rohde M."/>
            <person name="Jogler C."/>
        </authorList>
    </citation>
    <scope>NUCLEOTIDE SEQUENCE [LARGE SCALE GENOMIC DNA]</scope>
    <source>
        <strain evidence="2 3">Poly21</strain>
    </source>
</reference>
<dbReference type="AlphaFoldDB" id="A0A5C6B1B4"/>
<evidence type="ECO:0000313" key="2">
    <source>
        <dbReference type="EMBL" id="TWU05371.1"/>
    </source>
</evidence>
<keyword evidence="3" id="KW-1185">Reference proteome</keyword>
<sequence length="191" mass="21092">MAREGTKQGGESRQVPVTLTTLEFVRSWCIHIQPDQLTKTRYFGGWSNSQQASYQQRCIDDMNAAELPYAAGAMEFPPAEPEATEPRSTQPTCPRCEQATLRVVSTTPRPSWREIFSRGSKTMPAWYSGSLQGSDRAFWDGANGDGFYDWYLKHQVEGAYAVAAATLDSESAPSSQAMLPGLESGGYYAIE</sequence>
<feature type="domain" description="Transposase IS801/IS1294" evidence="1">
    <location>
        <begin position="11"/>
        <end position="50"/>
    </location>
</feature>
<dbReference type="GO" id="GO:0006313">
    <property type="term" value="P:DNA transposition"/>
    <property type="evidence" value="ECO:0007669"/>
    <property type="project" value="InterPro"/>
</dbReference>
<dbReference type="EMBL" id="SJPU01000021">
    <property type="protein sequence ID" value="TWU05371.1"/>
    <property type="molecule type" value="Genomic_DNA"/>
</dbReference>
<dbReference type="InterPro" id="IPR007069">
    <property type="entry name" value="Transposase_32"/>
</dbReference>
<evidence type="ECO:0000259" key="1">
    <source>
        <dbReference type="Pfam" id="PF04986"/>
    </source>
</evidence>
<proteinExistence type="predicted"/>
<dbReference type="Proteomes" id="UP000319908">
    <property type="component" value="Unassembled WGS sequence"/>
</dbReference>
<gene>
    <name evidence="2" type="ORF">Poly21_57220</name>
</gene>
<dbReference type="GO" id="GO:0004803">
    <property type="term" value="F:transposase activity"/>
    <property type="evidence" value="ECO:0007669"/>
    <property type="project" value="InterPro"/>
</dbReference>
<dbReference type="Pfam" id="PF04986">
    <property type="entry name" value="Y2_Tnp"/>
    <property type="match status" value="1"/>
</dbReference>
<name>A0A5C6B1B4_9BACT</name>
<comment type="caution">
    <text evidence="2">The sequence shown here is derived from an EMBL/GenBank/DDBJ whole genome shotgun (WGS) entry which is preliminary data.</text>
</comment>
<accession>A0A5C6B1B4</accession>
<evidence type="ECO:0000313" key="3">
    <source>
        <dbReference type="Proteomes" id="UP000319908"/>
    </source>
</evidence>